<accession>A0A9J6ECY0</accession>
<dbReference type="InterPro" id="IPR024079">
    <property type="entry name" value="MetalloPept_cat_dom_sf"/>
</dbReference>
<name>A0A9J6ECY0_RHIMP</name>
<sequence length="159" mass="18327">MSKQITNQHTHTDPQERHGRHDIWWTRAAKRQYNLTAQCLERLYGRLGLRQRTAGDITTELKRHDMVLRAQGLRLAYDALVKSFGAATEGKEFVRLWSEAQATFFVRFCLLSCDSDQRDPKPVLSPRAKCLLPLHNMPEFGSVFDCSAREDYVAEQCLS</sequence>
<dbReference type="InterPro" id="IPR000718">
    <property type="entry name" value="Peptidase_M13"/>
</dbReference>
<dbReference type="Proteomes" id="UP000821866">
    <property type="component" value="Chromosome 3"/>
</dbReference>
<evidence type="ECO:0000259" key="1">
    <source>
        <dbReference type="Pfam" id="PF01431"/>
    </source>
</evidence>
<dbReference type="PROSITE" id="PS51885">
    <property type="entry name" value="NEPRILYSIN"/>
    <property type="match status" value="1"/>
</dbReference>
<evidence type="ECO:0000313" key="2">
    <source>
        <dbReference type="EMBL" id="KAH8032214.1"/>
    </source>
</evidence>
<keyword evidence="3" id="KW-1185">Reference proteome</keyword>
<dbReference type="Pfam" id="PF01431">
    <property type="entry name" value="Peptidase_M13"/>
    <property type="match status" value="1"/>
</dbReference>
<dbReference type="InterPro" id="IPR018497">
    <property type="entry name" value="Peptidase_M13_C"/>
</dbReference>
<reference evidence="2" key="1">
    <citation type="journal article" date="2020" name="Cell">
        <title>Large-Scale Comparative Analyses of Tick Genomes Elucidate Their Genetic Diversity and Vector Capacities.</title>
        <authorList>
            <consortium name="Tick Genome and Microbiome Consortium (TIGMIC)"/>
            <person name="Jia N."/>
            <person name="Wang J."/>
            <person name="Shi W."/>
            <person name="Du L."/>
            <person name="Sun Y."/>
            <person name="Zhan W."/>
            <person name="Jiang J.F."/>
            <person name="Wang Q."/>
            <person name="Zhang B."/>
            <person name="Ji P."/>
            <person name="Bell-Sakyi L."/>
            <person name="Cui X.M."/>
            <person name="Yuan T.T."/>
            <person name="Jiang B.G."/>
            <person name="Yang W.F."/>
            <person name="Lam T.T."/>
            <person name="Chang Q.C."/>
            <person name="Ding S.J."/>
            <person name="Wang X.J."/>
            <person name="Zhu J.G."/>
            <person name="Ruan X.D."/>
            <person name="Zhao L."/>
            <person name="Wei J.T."/>
            <person name="Ye R.Z."/>
            <person name="Que T.C."/>
            <person name="Du C.H."/>
            <person name="Zhou Y.H."/>
            <person name="Cheng J.X."/>
            <person name="Dai P.F."/>
            <person name="Guo W.B."/>
            <person name="Han X.H."/>
            <person name="Huang E.J."/>
            <person name="Li L.F."/>
            <person name="Wei W."/>
            <person name="Gao Y.C."/>
            <person name="Liu J.Z."/>
            <person name="Shao H.Z."/>
            <person name="Wang X."/>
            <person name="Wang C.C."/>
            <person name="Yang T.C."/>
            <person name="Huo Q.B."/>
            <person name="Li W."/>
            <person name="Chen H.Y."/>
            <person name="Chen S.E."/>
            <person name="Zhou L.G."/>
            <person name="Ni X.B."/>
            <person name="Tian J.H."/>
            <person name="Sheng Y."/>
            <person name="Liu T."/>
            <person name="Pan Y.S."/>
            <person name="Xia L.Y."/>
            <person name="Li J."/>
            <person name="Zhao F."/>
            <person name="Cao W.C."/>
        </authorList>
    </citation>
    <scope>NUCLEOTIDE SEQUENCE</scope>
    <source>
        <strain evidence="2">Rmic-2018</strain>
    </source>
</reference>
<dbReference type="SUPFAM" id="SSF55486">
    <property type="entry name" value="Metalloproteases ('zincins'), catalytic domain"/>
    <property type="match status" value="1"/>
</dbReference>
<organism evidence="2 3">
    <name type="scientific">Rhipicephalus microplus</name>
    <name type="common">Cattle tick</name>
    <name type="synonym">Boophilus microplus</name>
    <dbReference type="NCBI Taxonomy" id="6941"/>
    <lineage>
        <taxon>Eukaryota</taxon>
        <taxon>Metazoa</taxon>
        <taxon>Ecdysozoa</taxon>
        <taxon>Arthropoda</taxon>
        <taxon>Chelicerata</taxon>
        <taxon>Arachnida</taxon>
        <taxon>Acari</taxon>
        <taxon>Parasitiformes</taxon>
        <taxon>Ixodida</taxon>
        <taxon>Ixodoidea</taxon>
        <taxon>Ixodidae</taxon>
        <taxon>Rhipicephalinae</taxon>
        <taxon>Rhipicephalus</taxon>
        <taxon>Boophilus</taxon>
    </lineage>
</organism>
<dbReference type="AlphaFoldDB" id="A0A9J6ECY0"/>
<feature type="domain" description="Peptidase M13 C-terminal" evidence="1">
    <location>
        <begin position="16"/>
        <end position="151"/>
    </location>
</feature>
<protein>
    <recommendedName>
        <fullName evidence="1">Peptidase M13 C-terminal domain-containing protein</fullName>
    </recommendedName>
</protein>
<dbReference type="GO" id="GO:0004222">
    <property type="term" value="F:metalloendopeptidase activity"/>
    <property type="evidence" value="ECO:0007669"/>
    <property type="project" value="InterPro"/>
</dbReference>
<gene>
    <name evidence="2" type="ORF">HPB51_023991</name>
</gene>
<reference evidence="2" key="2">
    <citation type="submission" date="2021-09" db="EMBL/GenBank/DDBJ databases">
        <authorList>
            <person name="Jia N."/>
            <person name="Wang J."/>
            <person name="Shi W."/>
            <person name="Du L."/>
            <person name="Sun Y."/>
            <person name="Zhan W."/>
            <person name="Jiang J."/>
            <person name="Wang Q."/>
            <person name="Zhang B."/>
            <person name="Ji P."/>
            <person name="Sakyi L.B."/>
            <person name="Cui X."/>
            <person name="Yuan T."/>
            <person name="Jiang B."/>
            <person name="Yang W."/>
            <person name="Lam T.T.-Y."/>
            <person name="Chang Q."/>
            <person name="Ding S."/>
            <person name="Wang X."/>
            <person name="Zhu J."/>
            <person name="Ruan X."/>
            <person name="Zhao L."/>
            <person name="Wei J."/>
            <person name="Que T."/>
            <person name="Du C."/>
            <person name="Cheng J."/>
            <person name="Dai P."/>
            <person name="Han X."/>
            <person name="Huang E."/>
            <person name="Gao Y."/>
            <person name="Liu J."/>
            <person name="Shao H."/>
            <person name="Ye R."/>
            <person name="Li L."/>
            <person name="Wei W."/>
            <person name="Wang X."/>
            <person name="Wang C."/>
            <person name="Huo Q."/>
            <person name="Li W."/>
            <person name="Guo W."/>
            <person name="Chen H."/>
            <person name="Chen S."/>
            <person name="Zhou L."/>
            <person name="Zhou L."/>
            <person name="Ni X."/>
            <person name="Tian J."/>
            <person name="Zhou Y."/>
            <person name="Sheng Y."/>
            <person name="Liu T."/>
            <person name="Pan Y."/>
            <person name="Xia L."/>
            <person name="Li J."/>
            <person name="Zhao F."/>
            <person name="Cao W."/>
        </authorList>
    </citation>
    <scope>NUCLEOTIDE SEQUENCE</scope>
    <source>
        <strain evidence="2">Rmic-2018</strain>
        <tissue evidence="2">Larvae</tissue>
    </source>
</reference>
<proteinExistence type="predicted"/>
<dbReference type="EMBL" id="JABSTU010000005">
    <property type="protein sequence ID" value="KAH8032214.1"/>
    <property type="molecule type" value="Genomic_DNA"/>
</dbReference>
<evidence type="ECO:0000313" key="3">
    <source>
        <dbReference type="Proteomes" id="UP000821866"/>
    </source>
</evidence>
<comment type="caution">
    <text evidence="2">The sequence shown here is derived from an EMBL/GenBank/DDBJ whole genome shotgun (WGS) entry which is preliminary data.</text>
</comment>
<dbReference type="GO" id="GO:0006508">
    <property type="term" value="P:proteolysis"/>
    <property type="evidence" value="ECO:0007669"/>
    <property type="project" value="InterPro"/>
</dbReference>
<dbReference type="Gene3D" id="3.40.390.10">
    <property type="entry name" value="Collagenase (Catalytic Domain)"/>
    <property type="match status" value="1"/>
</dbReference>